<comment type="cofactor">
    <cofactor evidence="2">
        <name>Mn(2+)</name>
        <dbReference type="ChEBI" id="CHEBI:29035"/>
    </cofactor>
</comment>
<dbReference type="InterPro" id="IPR007865">
    <property type="entry name" value="Aminopep_P_N"/>
</dbReference>
<dbReference type="GO" id="GO:0006508">
    <property type="term" value="P:proteolysis"/>
    <property type="evidence" value="ECO:0007669"/>
    <property type="project" value="TreeGrafter"/>
</dbReference>
<dbReference type="SMART" id="SM01011">
    <property type="entry name" value="AMP_N"/>
    <property type="match status" value="1"/>
</dbReference>
<keyword evidence="8" id="KW-0378">Hydrolase</keyword>
<dbReference type="Pfam" id="PF05195">
    <property type="entry name" value="AMP_N"/>
    <property type="match status" value="1"/>
</dbReference>
<dbReference type="EMBL" id="JAUDZG010000007">
    <property type="protein sequence ID" value="KAK3302718.1"/>
    <property type="molecule type" value="Genomic_DNA"/>
</dbReference>
<evidence type="ECO:0000256" key="5">
    <source>
        <dbReference type="ARBA" id="ARBA00012574"/>
    </source>
</evidence>
<dbReference type="FunFam" id="3.90.230.10:FF:000002">
    <property type="entry name" value="Xaa-Pro aminopeptidase 3"/>
    <property type="match status" value="1"/>
</dbReference>
<comment type="similarity">
    <text evidence="4">Belongs to the peptidase M24B family.</text>
</comment>
<evidence type="ECO:0000256" key="3">
    <source>
        <dbReference type="ARBA" id="ARBA00002443"/>
    </source>
</evidence>
<evidence type="ECO:0000256" key="1">
    <source>
        <dbReference type="ARBA" id="ARBA00001424"/>
    </source>
</evidence>
<dbReference type="GO" id="GO:0030145">
    <property type="term" value="F:manganese ion binding"/>
    <property type="evidence" value="ECO:0007669"/>
    <property type="project" value="InterPro"/>
</dbReference>
<dbReference type="GO" id="GO:0070006">
    <property type="term" value="F:metalloaminopeptidase activity"/>
    <property type="evidence" value="ECO:0007669"/>
    <property type="project" value="InterPro"/>
</dbReference>
<dbReference type="SUPFAM" id="SSF55920">
    <property type="entry name" value="Creatinase/aminopeptidase"/>
    <property type="match status" value="1"/>
</dbReference>
<evidence type="ECO:0000256" key="4">
    <source>
        <dbReference type="ARBA" id="ARBA00008766"/>
    </source>
</evidence>
<comment type="caution">
    <text evidence="13">The sequence shown here is derived from an EMBL/GenBank/DDBJ whole genome shotgun (WGS) entry which is preliminary data.</text>
</comment>
<dbReference type="PANTHER" id="PTHR43226">
    <property type="entry name" value="XAA-PRO AMINOPEPTIDASE 3"/>
    <property type="match status" value="1"/>
</dbReference>
<evidence type="ECO:0000256" key="8">
    <source>
        <dbReference type="ARBA" id="ARBA00022801"/>
    </source>
</evidence>
<keyword evidence="14" id="KW-1185">Reference proteome</keyword>
<sequence length="460" mass="51473">MDFDAILQGKYPARQHARRVVDYIRSKVPDATGVLYLESRMTKLLEDNDEPEPFRQRRFFYYLTGCELADSYVIHDMDSSKTTLFIPPINPESVIWSGLPVSAEEAMQKYDVDEVKYTTDVNAQLAHVAGQKAKSTVFAIPNQVSEHVTFLGFDNTNFSILKEAIEVCRVVKDEYELAMIAKANDISSKAHRVVMERAKHAKNERELEARFLADCISAGARNQAYHGIFAGGKAAATLHYVHNNAPLKGKLNLLVDAGAEWDCYASDITRTFPINGKFTKESRAIYDIVLKMQLECIAALKEDVLWDDVHLLAHKVAIDGLLELGILKGDKDEILANRTSVAFFPHGLGHYLGMDTHDTGGNPNYADEDTLFRYLRVRGRVPAGSVVTVEPGIYFCSFIIEPFLKDPKHAKYIDAEVLERYWDVGGVRIEDNVVVTKGGAENLTTAIKDPDHIEKIIASS</sequence>
<feature type="domain" description="Aminopeptidase P N-terminal" evidence="12">
    <location>
        <begin position="11"/>
        <end position="145"/>
    </location>
</feature>
<dbReference type="Gene3D" id="3.40.350.10">
    <property type="entry name" value="Creatinase/prolidase N-terminal domain"/>
    <property type="match status" value="1"/>
</dbReference>
<name>A0AAJ0LYX2_9PEZI</name>
<keyword evidence="7" id="KW-0479">Metal-binding</keyword>
<evidence type="ECO:0000256" key="7">
    <source>
        <dbReference type="ARBA" id="ARBA00022723"/>
    </source>
</evidence>
<dbReference type="InterPro" id="IPR052433">
    <property type="entry name" value="X-Pro_dipept-like"/>
</dbReference>
<reference evidence="13" key="2">
    <citation type="submission" date="2023-06" db="EMBL/GenBank/DDBJ databases">
        <authorList>
            <consortium name="Lawrence Berkeley National Laboratory"/>
            <person name="Mondo S.J."/>
            <person name="Hensen N."/>
            <person name="Bonometti L."/>
            <person name="Westerberg I."/>
            <person name="Brannstrom I.O."/>
            <person name="Guillou S."/>
            <person name="Cros-Aarteil S."/>
            <person name="Calhoun S."/>
            <person name="Haridas S."/>
            <person name="Kuo A."/>
            <person name="Pangilinan J."/>
            <person name="Riley R."/>
            <person name="Labutti K."/>
            <person name="Andreopoulos B."/>
            <person name="Lipzen A."/>
            <person name="Chen C."/>
            <person name="Yanf M."/>
            <person name="Daum C."/>
            <person name="Ng V."/>
            <person name="Clum A."/>
            <person name="Steindorff A."/>
            <person name="Ohm R."/>
            <person name="Martin F."/>
            <person name="Silar P."/>
            <person name="Natvig D."/>
            <person name="Lalanne C."/>
            <person name="Gautier V."/>
            <person name="Ament-Velasquez S.L."/>
            <person name="Kruys A."/>
            <person name="Hutchinson M.I."/>
            <person name="Powell A.J."/>
            <person name="Barry K."/>
            <person name="Miller A.N."/>
            <person name="Grigoriev I.V."/>
            <person name="Debuchy R."/>
            <person name="Gladieux P."/>
            <person name="Thoren M.H."/>
            <person name="Johannesson H."/>
        </authorList>
    </citation>
    <scope>NUCLEOTIDE SEQUENCE</scope>
    <source>
        <strain evidence="13">CBS 333.67</strain>
    </source>
</reference>
<evidence type="ECO:0000313" key="14">
    <source>
        <dbReference type="Proteomes" id="UP001273166"/>
    </source>
</evidence>
<evidence type="ECO:0000256" key="2">
    <source>
        <dbReference type="ARBA" id="ARBA00001936"/>
    </source>
</evidence>
<dbReference type="InterPro" id="IPR036005">
    <property type="entry name" value="Creatinase/aminopeptidase-like"/>
</dbReference>
<proteinExistence type="inferred from homology"/>
<comment type="catalytic activity">
    <reaction evidence="1">
        <text>Release of any N-terminal amino acid, including proline, that is linked to proline, even from a dipeptide or tripeptide.</text>
        <dbReference type="EC" id="3.4.11.9"/>
    </reaction>
</comment>
<dbReference type="InterPro" id="IPR000994">
    <property type="entry name" value="Pept_M24"/>
</dbReference>
<dbReference type="SUPFAM" id="SSF53092">
    <property type="entry name" value="Creatinase/prolidase N-terminal domain"/>
    <property type="match status" value="1"/>
</dbReference>
<dbReference type="GeneID" id="87885286"/>
<accession>A0AAJ0LYX2</accession>
<evidence type="ECO:0000313" key="13">
    <source>
        <dbReference type="EMBL" id="KAK3302718.1"/>
    </source>
</evidence>
<dbReference type="AlphaFoldDB" id="A0AAJ0LYX2"/>
<evidence type="ECO:0000259" key="12">
    <source>
        <dbReference type="SMART" id="SM01011"/>
    </source>
</evidence>
<dbReference type="Pfam" id="PF00557">
    <property type="entry name" value="Peptidase_M24"/>
    <property type="match status" value="1"/>
</dbReference>
<dbReference type="InterPro" id="IPR029149">
    <property type="entry name" value="Creatin/AminoP/Spt16_N"/>
</dbReference>
<dbReference type="RefSeq" id="XP_062718498.1">
    <property type="nucleotide sequence ID" value="XM_062866457.1"/>
</dbReference>
<dbReference type="CDD" id="cd01087">
    <property type="entry name" value="Prolidase"/>
    <property type="match status" value="1"/>
</dbReference>
<evidence type="ECO:0000256" key="6">
    <source>
        <dbReference type="ARBA" id="ARBA00022438"/>
    </source>
</evidence>
<dbReference type="Gene3D" id="3.90.230.10">
    <property type="entry name" value="Creatinase/methionine aminopeptidase superfamily"/>
    <property type="match status" value="1"/>
</dbReference>
<protein>
    <recommendedName>
        <fullName evidence="5">Xaa-Pro aminopeptidase</fullName>
        <ecNumber evidence="5">3.4.11.9</ecNumber>
    </recommendedName>
    <alternativeName>
        <fullName evidence="11">Aminoacylproline aminopeptidase</fullName>
    </alternativeName>
</protein>
<reference evidence="13" key="1">
    <citation type="journal article" date="2023" name="Mol. Phylogenet. Evol.">
        <title>Genome-scale phylogeny and comparative genomics of the fungal order Sordariales.</title>
        <authorList>
            <person name="Hensen N."/>
            <person name="Bonometti L."/>
            <person name="Westerberg I."/>
            <person name="Brannstrom I.O."/>
            <person name="Guillou S."/>
            <person name="Cros-Aarteil S."/>
            <person name="Calhoun S."/>
            <person name="Haridas S."/>
            <person name="Kuo A."/>
            <person name="Mondo S."/>
            <person name="Pangilinan J."/>
            <person name="Riley R."/>
            <person name="LaButti K."/>
            <person name="Andreopoulos B."/>
            <person name="Lipzen A."/>
            <person name="Chen C."/>
            <person name="Yan M."/>
            <person name="Daum C."/>
            <person name="Ng V."/>
            <person name="Clum A."/>
            <person name="Steindorff A."/>
            <person name="Ohm R.A."/>
            <person name="Martin F."/>
            <person name="Silar P."/>
            <person name="Natvig D.O."/>
            <person name="Lalanne C."/>
            <person name="Gautier V."/>
            <person name="Ament-Velasquez S.L."/>
            <person name="Kruys A."/>
            <person name="Hutchinson M.I."/>
            <person name="Powell A.J."/>
            <person name="Barry K."/>
            <person name="Miller A.N."/>
            <person name="Grigoriev I.V."/>
            <person name="Debuchy R."/>
            <person name="Gladieux P."/>
            <person name="Hiltunen Thoren M."/>
            <person name="Johannesson H."/>
        </authorList>
    </citation>
    <scope>NUCLEOTIDE SEQUENCE</scope>
    <source>
        <strain evidence="13">CBS 333.67</strain>
    </source>
</reference>
<keyword evidence="6" id="KW-0645">Protease</keyword>
<comment type="function">
    <text evidence="3">Catalyzes the removal of a penultimate prolyl residue from the N-termini of peptides.</text>
</comment>
<keyword evidence="9" id="KW-0482">Metalloprotease</keyword>
<evidence type="ECO:0000256" key="9">
    <source>
        <dbReference type="ARBA" id="ARBA00023049"/>
    </source>
</evidence>
<keyword evidence="6" id="KW-0031">Aminopeptidase</keyword>
<organism evidence="13 14">
    <name type="scientific">Chaetomium strumarium</name>
    <dbReference type="NCBI Taxonomy" id="1170767"/>
    <lineage>
        <taxon>Eukaryota</taxon>
        <taxon>Fungi</taxon>
        <taxon>Dikarya</taxon>
        <taxon>Ascomycota</taxon>
        <taxon>Pezizomycotina</taxon>
        <taxon>Sordariomycetes</taxon>
        <taxon>Sordariomycetidae</taxon>
        <taxon>Sordariales</taxon>
        <taxon>Chaetomiaceae</taxon>
        <taxon>Chaetomium</taxon>
    </lineage>
</organism>
<evidence type="ECO:0000256" key="10">
    <source>
        <dbReference type="ARBA" id="ARBA00023211"/>
    </source>
</evidence>
<dbReference type="Proteomes" id="UP001273166">
    <property type="component" value="Unassembled WGS sequence"/>
</dbReference>
<evidence type="ECO:0000256" key="11">
    <source>
        <dbReference type="ARBA" id="ARBA00030849"/>
    </source>
</evidence>
<keyword evidence="10" id="KW-0464">Manganese</keyword>
<dbReference type="EC" id="3.4.11.9" evidence="5"/>
<gene>
    <name evidence="13" type="ORF">B0T15DRAFT_487727</name>
</gene>
<dbReference type="PANTHER" id="PTHR43226:SF1">
    <property type="entry name" value="XAA-PRO DIPEPTIDASE"/>
    <property type="match status" value="1"/>
</dbReference>